<dbReference type="InterPro" id="IPR041489">
    <property type="entry name" value="PDZ_6"/>
</dbReference>
<accession>A7NPT2</accession>
<dbReference type="AlphaFoldDB" id="A7NPT2"/>
<dbReference type="SUPFAM" id="SSF50156">
    <property type="entry name" value="PDZ domain-like"/>
    <property type="match status" value="1"/>
</dbReference>
<evidence type="ECO:0000313" key="3">
    <source>
        <dbReference type="Proteomes" id="UP000000263"/>
    </source>
</evidence>
<dbReference type="InterPro" id="IPR007549">
    <property type="entry name" value="DUF512"/>
</dbReference>
<dbReference type="PROSITE" id="PS50106">
    <property type="entry name" value="PDZ"/>
    <property type="match status" value="1"/>
</dbReference>
<dbReference type="InterPro" id="IPR001478">
    <property type="entry name" value="PDZ"/>
</dbReference>
<dbReference type="InterPro" id="IPR058240">
    <property type="entry name" value="rSAM_sf"/>
</dbReference>
<dbReference type="Pfam" id="PF19238">
    <property type="entry name" value="Radical_SAM_2"/>
    <property type="match status" value="1"/>
</dbReference>
<reference evidence="2 3" key="1">
    <citation type="submission" date="2007-08" db="EMBL/GenBank/DDBJ databases">
        <title>Complete sequence of Roseiflexus castenholzii DSM 13941.</title>
        <authorList>
            <consortium name="US DOE Joint Genome Institute"/>
            <person name="Copeland A."/>
            <person name="Lucas S."/>
            <person name="Lapidus A."/>
            <person name="Barry K."/>
            <person name="Glavina del Rio T."/>
            <person name="Dalin E."/>
            <person name="Tice H."/>
            <person name="Pitluck S."/>
            <person name="Thompson L.S."/>
            <person name="Brettin T."/>
            <person name="Bruce D."/>
            <person name="Detter J.C."/>
            <person name="Han C."/>
            <person name="Tapia R."/>
            <person name="Schmutz J."/>
            <person name="Larimer F."/>
            <person name="Land M."/>
            <person name="Hauser L."/>
            <person name="Kyrpides N."/>
            <person name="Mikhailova N."/>
            <person name="Bryant D.A."/>
            <person name="Hanada S."/>
            <person name="Tsukatani Y."/>
            <person name="Richardson P."/>
        </authorList>
    </citation>
    <scope>NUCLEOTIDE SEQUENCE [LARGE SCALE GENOMIC DNA]</scope>
    <source>
        <strain evidence="3">DSM 13941 / HLO8</strain>
    </source>
</reference>
<dbReference type="RefSeq" id="WP_012122001.1">
    <property type="nucleotide sequence ID" value="NC_009767.1"/>
</dbReference>
<organism evidence="2 3">
    <name type="scientific">Roseiflexus castenholzii (strain DSM 13941 / HLO8)</name>
    <dbReference type="NCBI Taxonomy" id="383372"/>
    <lineage>
        <taxon>Bacteria</taxon>
        <taxon>Bacillati</taxon>
        <taxon>Chloroflexota</taxon>
        <taxon>Chloroflexia</taxon>
        <taxon>Chloroflexales</taxon>
        <taxon>Roseiflexineae</taxon>
        <taxon>Roseiflexaceae</taxon>
        <taxon>Roseiflexus</taxon>
    </lineage>
</organism>
<evidence type="ECO:0000313" key="2">
    <source>
        <dbReference type="EMBL" id="ABU59578.1"/>
    </source>
</evidence>
<dbReference type="STRING" id="383372.Rcas_3528"/>
<gene>
    <name evidence="2" type="ordered locus">Rcas_3528</name>
</gene>
<feature type="domain" description="PDZ" evidence="1">
    <location>
        <begin position="31"/>
        <end position="62"/>
    </location>
</feature>
<keyword evidence="3" id="KW-1185">Reference proteome</keyword>
<protein>
    <recommendedName>
        <fullName evidence="1">PDZ domain-containing protein</fullName>
    </recommendedName>
</protein>
<dbReference type="SUPFAM" id="SSF102114">
    <property type="entry name" value="Radical SAM enzymes"/>
    <property type="match status" value="1"/>
</dbReference>
<dbReference type="eggNOG" id="COG1625">
    <property type="taxonomic scope" value="Bacteria"/>
</dbReference>
<dbReference type="InterPro" id="IPR036034">
    <property type="entry name" value="PDZ_sf"/>
</dbReference>
<name>A7NPT2_ROSCS</name>
<dbReference type="HOGENOM" id="CLU_037396_0_0_0"/>
<dbReference type="EMBL" id="CP000804">
    <property type="protein sequence ID" value="ABU59578.1"/>
    <property type="molecule type" value="Genomic_DNA"/>
</dbReference>
<dbReference type="Pfam" id="PF04459">
    <property type="entry name" value="DUF512"/>
    <property type="match status" value="1"/>
</dbReference>
<dbReference type="KEGG" id="rca:Rcas_3528"/>
<sequence>MNRTTIFVGPACISMEYQPDLKRITGEGGEIASVVPGSIAAEIGLQPGDVILAVDDLRLRDVIDYRFAIAEDSVELLVRRGDEEFICEIEKDADEDLGIEFVEPLFDRLRTCNNKCPFCFLTQMPKGLRRSLYLKDDDYRLGFLYGNFVTFTNLTEDDWRRIEQQRLSPQYLSVHATDRALRAVLLGKPDVPDVLEQIRRLGRIGITVHTQIVALPEINDGAALHQSIRDLADLYPIVQTIAVVPVGLTKYRFDGKRPQTIKAAIAIHETPEWVDATWERQPRWDDAVRLNEAQVANLGYCARQIVAADVPMRCYRPDEASRIIDLVEAYQQEFRRCHGVGIVYASDEFYLLCGRDLPPAADYDGMPQYSNGVGMTRDFLDGWAKAQRRLPARLPQRTELTIVCGTLIAPILQRVVDRLNRIGNLEVRLLPVVNRFFGETVTVSGLLMGQDVAPAIREAGARRALLPRVMFDHAGVRTIDEYTVERISAESGAAVAVASEPDEIVRYVRALRVAR</sequence>
<dbReference type="Proteomes" id="UP000000263">
    <property type="component" value="Chromosome"/>
</dbReference>
<dbReference type="Pfam" id="PF17820">
    <property type="entry name" value="PDZ_6"/>
    <property type="match status" value="1"/>
</dbReference>
<dbReference type="SMART" id="SM00228">
    <property type="entry name" value="PDZ"/>
    <property type="match status" value="1"/>
</dbReference>
<dbReference type="InterPro" id="IPR045375">
    <property type="entry name" value="Put_radical_SAM-like_N"/>
</dbReference>
<evidence type="ECO:0000259" key="1">
    <source>
        <dbReference type="PROSITE" id="PS50106"/>
    </source>
</evidence>
<dbReference type="Gene3D" id="2.30.42.10">
    <property type="match status" value="1"/>
</dbReference>
<proteinExistence type="predicted"/>